<accession>A0A8S5MIX6</accession>
<name>A0A8S5MIX6_9CAUD</name>
<proteinExistence type="predicted"/>
<protein>
    <submittedName>
        <fullName evidence="1">Replication initiator protein</fullName>
    </submittedName>
</protein>
<organism evidence="1">
    <name type="scientific">Siphoviridae sp. ctvyM23</name>
    <dbReference type="NCBI Taxonomy" id="2826514"/>
    <lineage>
        <taxon>Viruses</taxon>
        <taxon>Duplodnaviria</taxon>
        <taxon>Heunggongvirae</taxon>
        <taxon>Uroviricota</taxon>
        <taxon>Caudoviricetes</taxon>
    </lineage>
</organism>
<dbReference type="EMBL" id="BK014908">
    <property type="protein sequence ID" value="DAD81851.1"/>
    <property type="molecule type" value="Genomic_DNA"/>
</dbReference>
<sequence length="280" mass="32148">MKTVNVLLTEDILSNAKLKLSSKLLFARILFLTSVSTRADKAVFYSNQQAVEELHLSLSSVQRSFSELEANKLIESNIQLINFKKVRSITVKSEYFTSSDMVNLTSESVKMTTSKVSNRPYRNSQNDIFYLIHNSINSNSRSKDSIYIVSKEFSQEDFTAYIEKIFLDYKDKYISKYPQLEMMNCTLMADRFYLHYASMNWKNNKGAPVKNLKATVAQWCMRFVEYPVPCRQPKPKTATATSDADVDRIAQGIADTQFSDDKNIIDADFSINDSNLLMRK</sequence>
<evidence type="ECO:0000313" key="1">
    <source>
        <dbReference type="EMBL" id="DAD81851.1"/>
    </source>
</evidence>
<reference evidence="1" key="1">
    <citation type="journal article" date="2021" name="Proc. Natl. Acad. Sci. U.S.A.">
        <title>A Catalog of Tens of Thousands of Viruses from Human Metagenomes Reveals Hidden Associations with Chronic Diseases.</title>
        <authorList>
            <person name="Tisza M.J."/>
            <person name="Buck C.B."/>
        </authorList>
    </citation>
    <scope>NUCLEOTIDE SEQUENCE</scope>
    <source>
        <strain evidence="1">CtvyM23</strain>
    </source>
</reference>